<feature type="short sequence motif" description="LXXLL motif" evidence="5">
    <location>
        <begin position="99"/>
        <end position="103"/>
    </location>
</feature>
<keyword evidence="3" id="KW-0804">Transcription</keyword>
<evidence type="ECO:0000256" key="2">
    <source>
        <dbReference type="ARBA" id="ARBA00023015"/>
    </source>
</evidence>
<evidence type="ECO:0000256" key="5">
    <source>
        <dbReference type="PROSITE-ProRule" id="PRU01191"/>
    </source>
</evidence>
<keyword evidence="4" id="KW-0539">Nucleus</keyword>
<feature type="short sequence motif" description="VHIID" evidence="5">
    <location>
        <begin position="7"/>
        <end position="11"/>
    </location>
</feature>
<dbReference type="PROSITE" id="PS50985">
    <property type="entry name" value="GRAS"/>
    <property type="match status" value="1"/>
</dbReference>
<dbReference type="PANTHER" id="PTHR31636">
    <property type="entry name" value="OSJNBA0084A10.13 PROTEIN-RELATED"/>
    <property type="match status" value="1"/>
</dbReference>
<name>A0A7J7C569_TRIWF</name>
<keyword evidence="7" id="KW-1185">Reference proteome</keyword>
<comment type="caution">
    <text evidence="5">Lacks conserved residue(s) required for the propagation of feature annotation.</text>
</comment>
<keyword evidence="2" id="KW-0805">Transcription regulation</keyword>
<sequence>MEGEKMVHIIDLYSFEPAHWLNLLQMLSARPEGASHLRITGIHEQKEVLDNMTFRLTEEAEKLDIPFQFNPIVSKLENIDLESLRKTEEALAVSSVLRLHSLLENENEILGTNSPSASKSSNPNQLRRGLQMGHRTLGEWLEKDGSYV</sequence>
<dbReference type="AlphaFoldDB" id="A0A7J7C569"/>
<feature type="region of interest" description="SAW" evidence="5">
    <location>
        <begin position="119"/>
        <end position="148"/>
    </location>
</feature>
<dbReference type="InParanoid" id="A0A7J7C569"/>
<comment type="similarity">
    <text evidence="5">Belongs to the GRAS family.</text>
</comment>
<reference evidence="6 7" key="1">
    <citation type="journal article" date="2020" name="Nat. Commun.">
        <title>Genome of Tripterygium wilfordii and identification of cytochrome P450 involved in triptolide biosynthesis.</title>
        <authorList>
            <person name="Tu L."/>
            <person name="Su P."/>
            <person name="Zhang Z."/>
            <person name="Gao L."/>
            <person name="Wang J."/>
            <person name="Hu T."/>
            <person name="Zhou J."/>
            <person name="Zhang Y."/>
            <person name="Zhao Y."/>
            <person name="Liu Y."/>
            <person name="Song Y."/>
            <person name="Tong Y."/>
            <person name="Lu Y."/>
            <person name="Yang J."/>
            <person name="Xu C."/>
            <person name="Jia M."/>
            <person name="Peters R.J."/>
            <person name="Huang L."/>
            <person name="Gao W."/>
        </authorList>
    </citation>
    <scope>NUCLEOTIDE SEQUENCE [LARGE SCALE GENOMIC DNA]</scope>
    <source>
        <strain evidence="7">cv. XIE 37</strain>
        <tissue evidence="6">Leaf</tissue>
    </source>
</reference>
<dbReference type="EMBL" id="JAAARO010000021">
    <property type="protein sequence ID" value="KAF5729299.1"/>
    <property type="molecule type" value="Genomic_DNA"/>
</dbReference>
<feature type="region of interest" description="Leucine repeat II (LRII)" evidence="5">
    <location>
        <begin position="51"/>
        <end position="83"/>
    </location>
</feature>
<proteinExistence type="inferred from homology"/>
<gene>
    <name evidence="6" type="ORF">HS088_TW21G01462</name>
</gene>
<evidence type="ECO:0000313" key="7">
    <source>
        <dbReference type="Proteomes" id="UP000593562"/>
    </source>
</evidence>
<accession>A0A7J7C569</accession>
<dbReference type="InterPro" id="IPR005202">
    <property type="entry name" value="TF_GRAS"/>
</dbReference>
<evidence type="ECO:0000256" key="4">
    <source>
        <dbReference type="ARBA" id="ARBA00023242"/>
    </source>
</evidence>
<dbReference type="Pfam" id="PF03514">
    <property type="entry name" value="GRAS"/>
    <property type="match status" value="1"/>
</dbReference>
<evidence type="ECO:0000256" key="3">
    <source>
        <dbReference type="ARBA" id="ARBA00023163"/>
    </source>
</evidence>
<evidence type="ECO:0000256" key="1">
    <source>
        <dbReference type="ARBA" id="ARBA00004123"/>
    </source>
</evidence>
<organism evidence="6 7">
    <name type="scientific">Tripterygium wilfordii</name>
    <name type="common">Thunder God vine</name>
    <dbReference type="NCBI Taxonomy" id="458696"/>
    <lineage>
        <taxon>Eukaryota</taxon>
        <taxon>Viridiplantae</taxon>
        <taxon>Streptophyta</taxon>
        <taxon>Embryophyta</taxon>
        <taxon>Tracheophyta</taxon>
        <taxon>Spermatophyta</taxon>
        <taxon>Magnoliopsida</taxon>
        <taxon>eudicotyledons</taxon>
        <taxon>Gunneridae</taxon>
        <taxon>Pentapetalae</taxon>
        <taxon>rosids</taxon>
        <taxon>fabids</taxon>
        <taxon>Celastrales</taxon>
        <taxon>Celastraceae</taxon>
        <taxon>Tripterygium</taxon>
    </lineage>
</organism>
<evidence type="ECO:0000313" key="6">
    <source>
        <dbReference type="EMBL" id="KAF5729299.1"/>
    </source>
</evidence>
<comment type="subcellular location">
    <subcellularLocation>
        <location evidence="1">Nucleus</location>
    </subcellularLocation>
</comment>
<dbReference type="GO" id="GO:0005634">
    <property type="term" value="C:nucleus"/>
    <property type="evidence" value="ECO:0007669"/>
    <property type="project" value="UniProtKB-SubCell"/>
</dbReference>
<dbReference type="Proteomes" id="UP000593562">
    <property type="component" value="Unassembled WGS sequence"/>
</dbReference>
<comment type="caution">
    <text evidence="6">The sequence shown here is derived from an EMBL/GenBank/DDBJ whole genome shotgun (WGS) entry which is preliminary data.</text>
</comment>
<protein>
    <submittedName>
        <fullName evidence="6">Scarecrow-like protein 3 isoform X2</fullName>
    </submittedName>
</protein>